<dbReference type="PANTHER" id="PTHR47289:SF2">
    <property type="entry name" value="TRANSCRIPTION FACTOR, PUTATIVE (DUF1664)-RELATED"/>
    <property type="match status" value="1"/>
</dbReference>
<keyword evidence="2" id="KW-0472">Membrane</keyword>
<accession>A0A803L1A9</accession>
<sequence length="295" mass="31568">MINSSPSMMVGWNGDFSRGFIVGGGLAPGGRKYGVIIVIVAVGYGYVWWKGWKIPDFMFATKRGLSDACNAVAKQLDEVFLSLRASSSLPATHLMYWATRNEIASKLDQSSNKFEDIIACSNSTKEEVAAVSGEVSNFVADLQEVNDTIRTLDETKDGVAKLLLSTLEMENMFTDLIQDSPSAASRAAIEHQVATPSRSVSLPLTLEPSSPSTSCGSNEANGDPSNASSTSGLTECQKNSGAVKNNASPRVSPRCNITEITEKPSSPELPATQPNVKSAGLLSRTISATRNFRFM</sequence>
<evidence type="ECO:0000313" key="5">
    <source>
        <dbReference type="Proteomes" id="UP000596660"/>
    </source>
</evidence>
<feature type="domain" description="DUF1664" evidence="3">
    <location>
        <begin position="29"/>
        <end position="155"/>
    </location>
</feature>
<keyword evidence="2" id="KW-0812">Transmembrane</keyword>
<protein>
    <recommendedName>
        <fullName evidence="3">DUF1664 domain-containing protein</fullName>
    </recommendedName>
</protein>
<feature type="transmembrane region" description="Helical" evidence="2">
    <location>
        <begin position="33"/>
        <end position="49"/>
    </location>
</feature>
<reference evidence="4" key="2">
    <citation type="submission" date="2021-03" db="UniProtKB">
        <authorList>
            <consortium name="EnsemblPlants"/>
        </authorList>
    </citation>
    <scope>IDENTIFICATION</scope>
</reference>
<evidence type="ECO:0000256" key="2">
    <source>
        <dbReference type="SAM" id="Phobius"/>
    </source>
</evidence>
<organism evidence="4 5">
    <name type="scientific">Chenopodium quinoa</name>
    <name type="common">Quinoa</name>
    <dbReference type="NCBI Taxonomy" id="63459"/>
    <lineage>
        <taxon>Eukaryota</taxon>
        <taxon>Viridiplantae</taxon>
        <taxon>Streptophyta</taxon>
        <taxon>Embryophyta</taxon>
        <taxon>Tracheophyta</taxon>
        <taxon>Spermatophyta</taxon>
        <taxon>Magnoliopsida</taxon>
        <taxon>eudicotyledons</taxon>
        <taxon>Gunneridae</taxon>
        <taxon>Pentapetalae</taxon>
        <taxon>Caryophyllales</taxon>
        <taxon>Chenopodiaceae</taxon>
        <taxon>Chenopodioideae</taxon>
        <taxon>Atripliceae</taxon>
        <taxon>Chenopodium</taxon>
    </lineage>
</organism>
<proteinExistence type="predicted"/>
<keyword evidence="2" id="KW-1133">Transmembrane helix</keyword>
<feature type="compositionally biased region" description="Polar residues" evidence="1">
    <location>
        <begin position="215"/>
        <end position="249"/>
    </location>
</feature>
<feature type="compositionally biased region" description="Low complexity" evidence="1">
    <location>
        <begin position="199"/>
        <end position="214"/>
    </location>
</feature>
<reference evidence="4" key="1">
    <citation type="journal article" date="2017" name="Nature">
        <title>The genome of Chenopodium quinoa.</title>
        <authorList>
            <person name="Jarvis D.E."/>
            <person name="Ho Y.S."/>
            <person name="Lightfoot D.J."/>
            <person name="Schmoeckel S.M."/>
            <person name="Li B."/>
            <person name="Borm T.J.A."/>
            <person name="Ohyanagi H."/>
            <person name="Mineta K."/>
            <person name="Michell C.T."/>
            <person name="Saber N."/>
            <person name="Kharbatia N.M."/>
            <person name="Rupper R.R."/>
            <person name="Sharp A.R."/>
            <person name="Dally N."/>
            <person name="Boughton B.A."/>
            <person name="Woo Y.H."/>
            <person name="Gao G."/>
            <person name="Schijlen E.G.W.M."/>
            <person name="Guo X."/>
            <person name="Momin A.A."/>
            <person name="Negrao S."/>
            <person name="Al-Babili S."/>
            <person name="Gehring C."/>
            <person name="Roessner U."/>
            <person name="Jung C."/>
            <person name="Murphy K."/>
            <person name="Arold S.T."/>
            <person name="Gojobori T."/>
            <person name="van der Linden C.G."/>
            <person name="van Loo E.N."/>
            <person name="Jellen E.N."/>
            <person name="Maughan P.J."/>
            <person name="Tester M."/>
        </authorList>
    </citation>
    <scope>NUCLEOTIDE SEQUENCE [LARGE SCALE GENOMIC DNA]</scope>
    <source>
        <strain evidence="4">cv. PI 614886</strain>
    </source>
</reference>
<dbReference type="PANTHER" id="PTHR47289">
    <property type="entry name" value="TRANSCRIPTION FACTOR, PUTATIVE (DUF1664)-RELATED"/>
    <property type="match status" value="1"/>
</dbReference>
<evidence type="ECO:0000256" key="1">
    <source>
        <dbReference type="SAM" id="MobiDB-lite"/>
    </source>
</evidence>
<dbReference type="OMA" id="PATHLMY"/>
<dbReference type="AlphaFoldDB" id="A0A803L1A9"/>
<feature type="region of interest" description="Disordered" evidence="1">
    <location>
        <begin position="194"/>
        <end position="252"/>
    </location>
</feature>
<dbReference type="EnsemblPlants" id="AUR62005647-RA">
    <property type="protein sequence ID" value="AUR62005647-RA:cds"/>
    <property type="gene ID" value="AUR62005647"/>
</dbReference>
<evidence type="ECO:0000313" key="4">
    <source>
        <dbReference type="EnsemblPlants" id="AUR62005647-RA:cds"/>
    </source>
</evidence>
<evidence type="ECO:0000259" key="3">
    <source>
        <dbReference type="Pfam" id="PF07889"/>
    </source>
</evidence>
<dbReference type="InterPro" id="IPR012458">
    <property type="entry name" value="DUF1664"/>
</dbReference>
<keyword evidence="5" id="KW-1185">Reference proteome</keyword>
<dbReference type="Pfam" id="PF07889">
    <property type="entry name" value="DUF1664"/>
    <property type="match status" value="1"/>
</dbReference>
<dbReference type="Gramene" id="AUR62005647-RA">
    <property type="protein sequence ID" value="AUR62005647-RA:cds"/>
    <property type="gene ID" value="AUR62005647"/>
</dbReference>
<name>A0A803L1A9_CHEQI</name>
<dbReference type="Proteomes" id="UP000596660">
    <property type="component" value="Unplaced"/>
</dbReference>